<protein>
    <recommendedName>
        <fullName evidence="3">THUMP domain-containing protein</fullName>
    </recommendedName>
</protein>
<evidence type="ECO:0000256" key="1">
    <source>
        <dbReference type="PROSITE-ProRule" id="PRU00529"/>
    </source>
</evidence>
<evidence type="ECO:0000313" key="4">
    <source>
        <dbReference type="EMBL" id="RKP09809.1"/>
    </source>
</evidence>
<dbReference type="Pfam" id="PF02926">
    <property type="entry name" value="THUMP"/>
    <property type="match status" value="1"/>
</dbReference>
<organism evidence="4 5">
    <name type="scientific">Thamnocephalis sphaerospora</name>
    <dbReference type="NCBI Taxonomy" id="78915"/>
    <lineage>
        <taxon>Eukaryota</taxon>
        <taxon>Fungi</taxon>
        <taxon>Fungi incertae sedis</taxon>
        <taxon>Zoopagomycota</taxon>
        <taxon>Zoopagomycotina</taxon>
        <taxon>Zoopagomycetes</taxon>
        <taxon>Zoopagales</taxon>
        <taxon>Sigmoideomycetaceae</taxon>
        <taxon>Thamnocephalis</taxon>
    </lineage>
</organism>
<evidence type="ECO:0000256" key="2">
    <source>
        <dbReference type="SAM" id="MobiDB-lite"/>
    </source>
</evidence>
<dbReference type="Proteomes" id="UP000271241">
    <property type="component" value="Unassembled WGS sequence"/>
</dbReference>
<proteinExistence type="predicted"/>
<keyword evidence="5" id="KW-1185">Reference proteome</keyword>
<dbReference type="FunFam" id="3.30.2300.10:FF:000001">
    <property type="entry name" value="THUMP domain-containing protein 1"/>
    <property type="match status" value="1"/>
</dbReference>
<dbReference type="SUPFAM" id="SSF143437">
    <property type="entry name" value="THUMP domain-like"/>
    <property type="match status" value="1"/>
</dbReference>
<dbReference type="EMBL" id="KZ992487">
    <property type="protein sequence ID" value="RKP09809.1"/>
    <property type="molecule type" value="Genomic_DNA"/>
</dbReference>
<dbReference type="STRING" id="78915.A0A4V1IX48"/>
<dbReference type="AlphaFoldDB" id="A0A4V1IX48"/>
<dbReference type="PANTHER" id="PTHR13452">
    <property type="entry name" value="THUMP DOMAIN CONTAINING PROTEIN 1-RELATED"/>
    <property type="match status" value="1"/>
</dbReference>
<dbReference type="Gene3D" id="3.30.2300.10">
    <property type="entry name" value="THUMP superfamily"/>
    <property type="match status" value="1"/>
</dbReference>
<evidence type="ECO:0000313" key="5">
    <source>
        <dbReference type="Proteomes" id="UP000271241"/>
    </source>
</evidence>
<dbReference type="GO" id="GO:0006400">
    <property type="term" value="P:tRNA modification"/>
    <property type="evidence" value="ECO:0007669"/>
    <property type="project" value="InterPro"/>
</dbReference>
<dbReference type="InterPro" id="IPR040183">
    <property type="entry name" value="THUMPD1-like"/>
</dbReference>
<dbReference type="GO" id="GO:0003723">
    <property type="term" value="F:RNA binding"/>
    <property type="evidence" value="ECO:0007669"/>
    <property type="project" value="UniProtKB-UniRule"/>
</dbReference>
<feature type="non-terminal residue" evidence="4">
    <location>
        <position position="1"/>
    </location>
</feature>
<dbReference type="InterPro" id="IPR004114">
    <property type="entry name" value="THUMP_dom"/>
</dbReference>
<accession>A0A4V1IX48</accession>
<dbReference type="PANTHER" id="PTHR13452:SF10">
    <property type="entry name" value="THUMP DOMAIN-CONTAINING PROTEIN 1"/>
    <property type="match status" value="1"/>
</dbReference>
<reference evidence="5" key="1">
    <citation type="journal article" date="2018" name="Nat. Microbiol.">
        <title>Leveraging single-cell genomics to expand the fungal tree of life.</title>
        <authorList>
            <person name="Ahrendt S.R."/>
            <person name="Quandt C.A."/>
            <person name="Ciobanu D."/>
            <person name="Clum A."/>
            <person name="Salamov A."/>
            <person name="Andreopoulos B."/>
            <person name="Cheng J.F."/>
            <person name="Woyke T."/>
            <person name="Pelin A."/>
            <person name="Henrissat B."/>
            <person name="Reynolds N.K."/>
            <person name="Benny G.L."/>
            <person name="Smith M.E."/>
            <person name="James T.Y."/>
            <person name="Grigoriev I.V."/>
        </authorList>
    </citation>
    <scope>NUCLEOTIDE SEQUENCE [LARGE SCALE GENOMIC DNA]</scope>
    <source>
        <strain evidence="5">RSA 1356</strain>
    </source>
</reference>
<feature type="compositionally biased region" description="Polar residues" evidence="2">
    <location>
        <begin position="266"/>
        <end position="278"/>
    </location>
</feature>
<sequence length="302" mass="33262">EPDQAGFFITCTRGKEGRCVTEMYALLNDYAERMYPEAYKLLSAPAQTANDADEGSSGDAGFSVEDDIARELAALKQQSARGKGGKDGQRQSRLFTSLQTGTECVAFIRCLPPVDPVEMTMTILRDIARTGQQRTRYTNRIIPITRTCRSEISEIEQLAEQVLAPAFHNRKDESSAAPLSRTIPIQFAIQPKIRNCNRVDRDELIRTVARKVGEPHKVNLSQPEKTIIVEVFKGICGMSVVTGYNDLKRLNIYELVNADKSKESQTAESTPAEQSQDGQKAAGDGDNNENDAVDENEAAANA</sequence>
<keyword evidence="1" id="KW-0694">RNA-binding</keyword>
<evidence type="ECO:0000259" key="3">
    <source>
        <dbReference type="PROSITE" id="PS51165"/>
    </source>
</evidence>
<dbReference type="CDD" id="cd11717">
    <property type="entry name" value="THUMP_THUMPD1_like"/>
    <property type="match status" value="1"/>
</dbReference>
<gene>
    <name evidence="4" type="ORF">THASP1DRAFT_13776</name>
</gene>
<dbReference type="OrthoDB" id="367221at2759"/>
<dbReference type="PROSITE" id="PS51165">
    <property type="entry name" value="THUMP"/>
    <property type="match status" value="1"/>
</dbReference>
<feature type="compositionally biased region" description="Acidic residues" evidence="2">
    <location>
        <begin position="286"/>
        <end position="302"/>
    </location>
</feature>
<feature type="region of interest" description="Disordered" evidence="2">
    <location>
        <begin position="259"/>
        <end position="302"/>
    </location>
</feature>
<feature type="domain" description="THUMP" evidence="3">
    <location>
        <begin position="126"/>
        <end position="242"/>
    </location>
</feature>
<name>A0A4V1IX48_9FUNG</name>